<dbReference type="Proteomes" id="UP000823388">
    <property type="component" value="Chromosome 4K"/>
</dbReference>
<protein>
    <submittedName>
        <fullName evidence="2">Uncharacterized protein</fullName>
    </submittedName>
</protein>
<keyword evidence="3" id="KW-1185">Reference proteome</keyword>
<feature type="compositionally biased region" description="Basic and acidic residues" evidence="1">
    <location>
        <begin position="97"/>
        <end position="107"/>
    </location>
</feature>
<proteinExistence type="predicted"/>
<dbReference type="AlphaFoldDB" id="A0A8T0TQZ1"/>
<evidence type="ECO:0000256" key="1">
    <source>
        <dbReference type="SAM" id="MobiDB-lite"/>
    </source>
</evidence>
<accession>A0A8T0TQZ1</accession>
<comment type="caution">
    <text evidence="2">The sequence shown here is derived from an EMBL/GenBank/DDBJ whole genome shotgun (WGS) entry which is preliminary data.</text>
</comment>
<gene>
    <name evidence="2" type="ORF">PVAP13_4KG346788</name>
</gene>
<dbReference type="EMBL" id="CM029043">
    <property type="protein sequence ID" value="KAG2613260.1"/>
    <property type="molecule type" value="Genomic_DNA"/>
</dbReference>
<feature type="region of interest" description="Disordered" evidence="1">
    <location>
        <begin position="56"/>
        <end position="107"/>
    </location>
</feature>
<feature type="region of interest" description="Disordered" evidence="1">
    <location>
        <begin position="1"/>
        <end position="30"/>
    </location>
</feature>
<evidence type="ECO:0000313" key="3">
    <source>
        <dbReference type="Proteomes" id="UP000823388"/>
    </source>
</evidence>
<organism evidence="2 3">
    <name type="scientific">Panicum virgatum</name>
    <name type="common">Blackwell switchgrass</name>
    <dbReference type="NCBI Taxonomy" id="38727"/>
    <lineage>
        <taxon>Eukaryota</taxon>
        <taxon>Viridiplantae</taxon>
        <taxon>Streptophyta</taxon>
        <taxon>Embryophyta</taxon>
        <taxon>Tracheophyta</taxon>
        <taxon>Spermatophyta</taxon>
        <taxon>Magnoliopsida</taxon>
        <taxon>Liliopsida</taxon>
        <taxon>Poales</taxon>
        <taxon>Poaceae</taxon>
        <taxon>PACMAD clade</taxon>
        <taxon>Panicoideae</taxon>
        <taxon>Panicodae</taxon>
        <taxon>Paniceae</taxon>
        <taxon>Panicinae</taxon>
        <taxon>Panicum</taxon>
        <taxon>Panicum sect. Hiantes</taxon>
    </lineage>
</organism>
<sequence length="107" mass="11175">MGRNREGSLCVAPEISPNHSTLHGVRAGRGAGAAASRGAALEQSSRQRFRLVVRRRTEAAQVTQSSGAAGRRSRSIGERAGSLGSRERGGGVIPGEQPRKEANRGST</sequence>
<evidence type="ECO:0000313" key="2">
    <source>
        <dbReference type="EMBL" id="KAG2613260.1"/>
    </source>
</evidence>
<name>A0A8T0TQZ1_PANVG</name>
<reference evidence="2" key="1">
    <citation type="submission" date="2020-05" db="EMBL/GenBank/DDBJ databases">
        <title>WGS assembly of Panicum virgatum.</title>
        <authorList>
            <person name="Lovell J.T."/>
            <person name="Jenkins J."/>
            <person name="Shu S."/>
            <person name="Juenger T.E."/>
            <person name="Schmutz J."/>
        </authorList>
    </citation>
    <scope>NUCLEOTIDE SEQUENCE</scope>
    <source>
        <strain evidence="2">AP13</strain>
    </source>
</reference>